<keyword evidence="4 6" id="KW-1133">Transmembrane helix</keyword>
<dbReference type="InterPro" id="IPR050250">
    <property type="entry name" value="Macrolide_Exporter_MacB"/>
</dbReference>
<dbReference type="GO" id="GO:0022857">
    <property type="term" value="F:transmembrane transporter activity"/>
    <property type="evidence" value="ECO:0007669"/>
    <property type="project" value="TreeGrafter"/>
</dbReference>
<comment type="subcellular location">
    <subcellularLocation>
        <location evidence="1">Cell membrane</location>
        <topology evidence="1">Multi-pass membrane protein</topology>
    </subcellularLocation>
</comment>
<gene>
    <name evidence="9" type="ORF">EDD80_11394</name>
</gene>
<dbReference type="RefSeq" id="WP_132130345.1">
    <property type="nucleotide sequence ID" value="NZ_CP042432.1"/>
</dbReference>
<feature type="domain" description="MacB-like periplasmic core" evidence="8">
    <location>
        <begin position="20"/>
        <end position="235"/>
    </location>
</feature>
<dbReference type="InterPro" id="IPR003838">
    <property type="entry name" value="ABC3_permease_C"/>
</dbReference>
<keyword evidence="10" id="KW-1185">Reference proteome</keyword>
<evidence type="ECO:0000259" key="7">
    <source>
        <dbReference type="Pfam" id="PF02687"/>
    </source>
</evidence>
<dbReference type="EMBL" id="SMAD01000013">
    <property type="protein sequence ID" value="TCS85355.1"/>
    <property type="molecule type" value="Genomic_DNA"/>
</dbReference>
<keyword evidence="5 6" id="KW-0472">Membrane</keyword>
<feature type="transmembrane region" description="Helical" evidence="6">
    <location>
        <begin position="367"/>
        <end position="390"/>
    </location>
</feature>
<dbReference type="Pfam" id="PF02687">
    <property type="entry name" value="FtsX"/>
    <property type="match status" value="2"/>
</dbReference>
<sequence>MLRNYFRSALRTLWKNKVFSLINIAGLSLGMASIATLAVLVNQYVSTDDFFANKERMYYLKTFTPDGQSYRQTTFPLLYEIERTCPEVAAVTHWQGYDAPWLTFGEKEIQEQTYYVDTAFLEVLSFPMKEGNAATALDKEYSVVISERVRQQLFGEEPAAGKFISVNDTLQVSVTGVIAIPPNSSLKGDVFFPMEFLKGQVQGFDEMANWYNTFAESYLLLHPDADIEQLNAKINGLVQRFYHEGHRDAEVRVAPFSDLKTESGDLVQKIIIGAGASAGFILLIMVINLINLNMATALGRSREVAVRRIIGSGKGTIALQFCLENALLMVASLAIAFGVFKGILLPWTSEIVGGQLGELYFREGQALRVSLLMLLVACFVVLIAAGLPAMRLTSLKVTEAVKGLRARGNYSLRNVFITLQFALGIVFLCIAVVLNRQIHYMKAAAPGFNKENLAVVDLDLAFRNREQAAGRLNGVLADLRANPYVEGFSTSQVIPTRYDQNYNQFMEPGGNKEVHLRQVTVDAGFVSAFQIPIVEGRNFNDELEATEGNKVIINETAVKEFGWSEPIGKTLVEGSNTRNTLTVIGVMKDFHYNNLKDPVEPLLHWYGGKQGLNYNRYLSIRVGGGHSAEVLAGLEHAFAGIPSRKAFSFQHMSDLVDKQYSLVEGILRITSYVAVLAILIACMGILGLVVLVARHRTREIGIRKVLGATVASVVALLARDFVKLVLIAVLIATPLAWYLMQKWLEDFAYHVDIHWWMFALAGLLAVLIALLTVSFQSIKAALVNPVNSLRSE</sequence>
<keyword evidence="2" id="KW-1003">Cell membrane</keyword>
<evidence type="ECO:0000256" key="2">
    <source>
        <dbReference type="ARBA" id="ARBA00022475"/>
    </source>
</evidence>
<dbReference type="OrthoDB" id="1451596at2"/>
<dbReference type="Pfam" id="PF12704">
    <property type="entry name" value="MacB_PCD"/>
    <property type="match status" value="2"/>
</dbReference>
<evidence type="ECO:0000256" key="3">
    <source>
        <dbReference type="ARBA" id="ARBA00022692"/>
    </source>
</evidence>
<feature type="transmembrane region" description="Helical" evidence="6">
    <location>
        <begin position="705"/>
        <end position="733"/>
    </location>
</feature>
<reference evidence="9 10" key="1">
    <citation type="submission" date="2019-03" db="EMBL/GenBank/DDBJ databases">
        <title>Genomic Encyclopedia of Type Strains, Phase IV (KMG-IV): sequencing the most valuable type-strain genomes for metagenomic binning, comparative biology and taxonomic classification.</title>
        <authorList>
            <person name="Goeker M."/>
        </authorList>
    </citation>
    <scope>NUCLEOTIDE SEQUENCE [LARGE SCALE GENOMIC DNA]</scope>
    <source>
        <strain evidence="9 10">DSM 21100</strain>
    </source>
</reference>
<protein>
    <submittedName>
        <fullName evidence="9">Putative ABC transport system permease protein</fullName>
    </submittedName>
</protein>
<evidence type="ECO:0000259" key="8">
    <source>
        <dbReference type="Pfam" id="PF12704"/>
    </source>
</evidence>
<dbReference type="GO" id="GO:0005886">
    <property type="term" value="C:plasma membrane"/>
    <property type="evidence" value="ECO:0007669"/>
    <property type="project" value="UniProtKB-SubCell"/>
</dbReference>
<feature type="transmembrane region" description="Helical" evidence="6">
    <location>
        <begin position="326"/>
        <end position="347"/>
    </location>
</feature>
<evidence type="ECO:0000256" key="4">
    <source>
        <dbReference type="ARBA" id="ARBA00022989"/>
    </source>
</evidence>
<proteinExistence type="predicted"/>
<feature type="domain" description="ABC3 transporter permease C-terminal" evidence="7">
    <location>
        <begin position="673"/>
        <end position="781"/>
    </location>
</feature>
<dbReference type="PANTHER" id="PTHR30572">
    <property type="entry name" value="MEMBRANE COMPONENT OF TRANSPORTER-RELATED"/>
    <property type="match status" value="1"/>
</dbReference>
<keyword evidence="3 6" id="KW-0812">Transmembrane</keyword>
<feature type="transmembrane region" description="Helical" evidence="6">
    <location>
        <begin position="270"/>
        <end position="292"/>
    </location>
</feature>
<dbReference type="InterPro" id="IPR025857">
    <property type="entry name" value="MacB_PCD"/>
</dbReference>
<evidence type="ECO:0000256" key="5">
    <source>
        <dbReference type="ARBA" id="ARBA00023136"/>
    </source>
</evidence>
<accession>A0A4R3KM91</accession>
<dbReference type="PANTHER" id="PTHR30572:SF18">
    <property type="entry name" value="ABC-TYPE MACROLIDE FAMILY EXPORT SYSTEM PERMEASE COMPONENT 2"/>
    <property type="match status" value="1"/>
</dbReference>
<evidence type="ECO:0000313" key="10">
    <source>
        <dbReference type="Proteomes" id="UP000295807"/>
    </source>
</evidence>
<organism evidence="9 10">
    <name type="scientific">Anseongella ginsenosidimutans</name>
    <dbReference type="NCBI Taxonomy" id="496056"/>
    <lineage>
        <taxon>Bacteria</taxon>
        <taxon>Pseudomonadati</taxon>
        <taxon>Bacteroidota</taxon>
        <taxon>Sphingobacteriia</taxon>
        <taxon>Sphingobacteriales</taxon>
        <taxon>Sphingobacteriaceae</taxon>
        <taxon>Anseongella</taxon>
    </lineage>
</organism>
<evidence type="ECO:0000256" key="6">
    <source>
        <dbReference type="SAM" id="Phobius"/>
    </source>
</evidence>
<dbReference type="AlphaFoldDB" id="A0A4R3KM91"/>
<dbReference type="Proteomes" id="UP000295807">
    <property type="component" value="Unassembled WGS sequence"/>
</dbReference>
<name>A0A4R3KM91_9SPHI</name>
<evidence type="ECO:0000313" key="9">
    <source>
        <dbReference type="EMBL" id="TCS85355.1"/>
    </source>
</evidence>
<feature type="domain" description="ABC3 transporter permease C-terminal" evidence="7">
    <location>
        <begin position="278"/>
        <end position="392"/>
    </location>
</feature>
<feature type="domain" description="MacB-like periplasmic core" evidence="8">
    <location>
        <begin position="451"/>
        <end position="590"/>
    </location>
</feature>
<feature type="transmembrane region" description="Helical" evidence="6">
    <location>
        <begin position="411"/>
        <end position="434"/>
    </location>
</feature>
<comment type="caution">
    <text evidence="9">The sequence shown here is derived from an EMBL/GenBank/DDBJ whole genome shotgun (WGS) entry which is preliminary data.</text>
</comment>
<evidence type="ECO:0000256" key="1">
    <source>
        <dbReference type="ARBA" id="ARBA00004651"/>
    </source>
</evidence>
<feature type="transmembrane region" description="Helical" evidence="6">
    <location>
        <begin position="753"/>
        <end position="773"/>
    </location>
</feature>
<feature type="transmembrane region" description="Helical" evidence="6">
    <location>
        <begin position="21"/>
        <end position="41"/>
    </location>
</feature>
<feature type="transmembrane region" description="Helical" evidence="6">
    <location>
        <begin position="669"/>
        <end position="693"/>
    </location>
</feature>